<protein>
    <submittedName>
        <fullName evidence="2">Ribosomal protein S18 acetylase RimI</fullName>
    </submittedName>
</protein>
<dbReference type="InterPro" id="IPR000182">
    <property type="entry name" value="GNAT_dom"/>
</dbReference>
<dbReference type="OrthoDB" id="9789605at2"/>
<proteinExistence type="predicted"/>
<evidence type="ECO:0000259" key="1">
    <source>
        <dbReference type="PROSITE" id="PS51186"/>
    </source>
</evidence>
<keyword evidence="2" id="KW-0687">Ribonucleoprotein</keyword>
<sequence length="147" mass="16673">MNIREASIDDAIKIKDLVSSLSHFYFEDDNSILPSWFSDTLVISEFENRLKSDDFTNLVYILNEEIVGYISIKGSSHIYHLFVAENHQGKGISKELWNRVISTSGVDTYTVRSSIFAVPVYKSFGFKISGEMASKDGIKFQPMELVC</sequence>
<dbReference type="Pfam" id="PF13673">
    <property type="entry name" value="Acetyltransf_10"/>
    <property type="match status" value="1"/>
</dbReference>
<dbReference type="GO" id="GO:0016747">
    <property type="term" value="F:acyltransferase activity, transferring groups other than amino-acyl groups"/>
    <property type="evidence" value="ECO:0007669"/>
    <property type="project" value="InterPro"/>
</dbReference>
<dbReference type="STRING" id="45496.SAMN04488079_12715"/>
<dbReference type="AlphaFoldDB" id="A0A1I4CE73"/>
<dbReference type="Proteomes" id="UP000198924">
    <property type="component" value="Unassembled WGS sequence"/>
</dbReference>
<dbReference type="EMBL" id="FOSH01000027">
    <property type="protein sequence ID" value="SFK78311.1"/>
    <property type="molecule type" value="Genomic_DNA"/>
</dbReference>
<evidence type="ECO:0000313" key="3">
    <source>
        <dbReference type="Proteomes" id="UP000198924"/>
    </source>
</evidence>
<dbReference type="SUPFAM" id="SSF55729">
    <property type="entry name" value="Acyl-CoA N-acyltransferases (Nat)"/>
    <property type="match status" value="1"/>
</dbReference>
<dbReference type="InterPro" id="IPR016181">
    <property type="entry name" value="Acyl_CoA_acyltransferase"/>
</dbReference>
<keyword evidence="3" id="KW-1185">Reference proteome</keyword>
<accession>A0A1I4CE73</accession>
<dbReference type="CDD" id="cd04301">
    <property type="entry name" value="NAT_SF"/>
    <property type="match status" value="1"/>
</dbReference>
<reference evidence="3" key="1">
    <citation type="submission" date="2016-10" db="EMBL/GenBank/DDBJ databases">
        <authorList>
            <person name="Varghese N."/>
            <person name="Submissions S."/>
        </authorList>
    </citation>
    <scope>NUCLEOTIDE SEQUENCE [LARGE SCALE GENOMIC DNA]</scope>
    <source>
        <strain evidence="3">DSM 11578</strain>
    </source>
</reference>
<keyword evidence="2" id="KW-0689">Ribosomal protein</keyword>
<name>A0A1I4CE73_9GAMM</name>
<feature type="domain" description="N-acetyltransferase" evidence="1">
    <location>
        <begin position="1"/>
        <end position="147"/>
    </location>
</feature>
<dbReference type="PANTHER" id="PTHR43451">
    <property type="entry name" value="ACETYLTRANSFERASE (GNAT) FAMILY PROTEIN"/>
    <property type="match status" value="1"/>
</dbReference>
<gene>
    <name evidence="2" type="ORF">SAMN04488079_12715</name>
</gene>
<dbReference type="GO" id="GO:0005840">
    <property type="term" value="C:ribosome"/>
    <property type="evidence" value="ECO:0007669"/>
    <property type="project" value="UniProtKB-KW"/>
</dbReference>
<dbReference type="RefSeq" id="WP_091716197.1">
    <property type="nucleotide sequence ID" value="NZ_FOSH01000027.1"/>
</dbReference>
<evidence type="ECO:0000313" key="2">
    <source>
        <dbReference type="EMBL" id="SFK78311.1"/>
    </source>
</evidence>
<dbReference type="InterPro" id="IPR052564">
    <property type="entry name" value="N-acetyltrans/Recomb-assoc"/>
</dbReference>
<dbReference type="Gene3D" id="3.40.630.30">
    <property type="match status" value="1"/>
</dbReference>
<organism evidence="2 3">
    <name type="scientific">Methylophaga sulfidovorans</name>
    <dbReference type="NCBI Taxonomy" id="45496"/>
    <lineage>
        <taxon>Bacteria</taxon>
        <taxon>Pseudomonadati</taxon>
        <taxon>Pseudomonadota</taxon>
        <taxon>Gammaproteobacteria</taxon>
        <taxon>Thiotrichales</taxon>
        <taxon>Piscirickettsiaceae</taxon>
        <taxon>Methylophaga</taxon>
    </lineage>
</organism>
<dbReference type="PROSITE" id="PS51186">
    <property type="entry name" value="GNAT"/>
    <property type="match status" value="1"/>
</dbReference>
<dbReference type="PANTHER" id="PTHR43451:SF1">
    <property type="entry name" value="ACETYLTRANSFERASE"/>
    <property type="match status" value="1"/>
</dbReference>